<accession>A0ABR5IIA3</accession>
<evidence type="ECO:0000313" key="5">
    <source>
        <dbReference type="Proteomes" id="UP000037247"/>
    </source>
</evidence>
<evidence type="ECO:0000256" key="1">
    <source>
        <dbReference type="ARBA" id="ARBA00022679"/>
    </source>
</evidence>
<dbReference type="InterPro" id="IPR000182">
    <property type="entry name" value="GNAT_dom"/>
</dbReference>
<dbReference type="SUPFAM" id="SSF55729">
    <property type="entry name" value="Acyl-CoA N-acyltransferases (Nat)"/>
    <property type="match status" value="1"/>
</dbReference>
<proteinExistence type="predicted"/>
<name>A0ABR5IIA3_9ACTN</name>
<keyword evidence="5" id="KW-1185">Reference proteome</keyword>
<evidence type="ECO:0000313" key="4">
    <source>
        <dbReference type="EMBL" id="KNA93415.1"/>
    </source>
</evidence>
<keyword evidence="2" id="KW-0012">Acyltransferase</keyword>
<dbReference type="InterPro" id="IPR050832">
    <property type="entry name" value="Bact_Acetyltransf"/>
</dbReference>
<dbReference type="PANTHER" id="PTHR43877:SF1">
    <property type="entry name" value="ACETYLTRANSFERASE"/>
    <property type="match status" value="1"/>
</dbReference>
<dbReference type="InterPro" id="IPR016181">
    <property type="entry name" value="Acyl_CoA_acyltransferase"/>
</dbReference>
<dbReference type="PROSITE" id="PS51186">
    <property type="entry name" value="GNAT"/>
    <property type="match status" value="1"/>
</dbReference>
<keyword evidence="1" id="KW-0808">Transferase</keyword>
<dbReference type="PANTHER" id="PTHR43877">
    <property type="entry name" value="AMINOALKYLPHOSPHONATE N-ACETYLTRANSFERASE-RELATED-RELATED"/>
    <property type="match status" value="1"/>
</dbReference>
<dbReference type="CDD" id="cd04301">
    <property type="entry name" value="NAT_SF"/>
    <property type="match status" value="1"/>
</dbReference>
<gene>
    <name evidence="4" type="ORF">ABW18_01450</name>
</gene>
<dbReference type="Pfam" id="PF00583">
    <property type="entry name" value="Acetyltransf_1"/>
    <property type="match status" value="1"/>
</dbReference>
<dbReference type="RefSeq" id="WP_049697495.1">
    <property type="nucleotide sequence ID" value="NZ_JAQDQF010000001.1"/>
</dbReference>
<protein>
    <submittedName>
        <fullName evidence="4">GCN5 family acetyltransferase</fullName>
    </submittedName>
</protein>
<organism evidence="4 5">
    <name type="scientific">Gordonia jacobaea</name>
    <dbReference type="NCBI Taxonomy" id="122202"/>
    <lineage>
        <taxon>Bacteria</taxon>
        <taxon>Bacillati</taxon>
        <taxon>Actinomycetota</taxon>
        <taxon>Actinomycetes</taxon>
        <taxon>Mycobacteriales</taxon>
        <taxon>Gordoniaceae</taxon>
        <taxon>Gordonia</taxon>
    </lineage>
</organism>
<evidence type="ECO:0000256" key="2">
    <source>
        <dbReference type="ARBA" id="ARBA00023315"/>
    </source>
</evidence>
<reference evidence="4 5" key="1">
    <citation type="submission" date="2015-05" db="EMBL/GenBank/DDBJ databases">
        <title>Draft genome sequence of the bacterium Gordonia jacobaea a new member of the Gordonia genus.</title>
        <authorList>
            <person name="Jimenez-Galisteo G."/>
            <person name="Dominguez A."/>
            <person name="Munoz E."/>
            <person name="Vinas M."/>
        </authorList>
    </citation>
    <scope>NUCLEOTIDE SEQUENCE [LARGE SCALE GENOMIC DNA]</scope>
    <source>
        <strain evidence="5">mv1</strain>
    </source>
</reference>
<sequence>MAVDVVVDPSLAGVVAEVAAATFPLACPPHSAPDDIAGFITTNLAEANFAAYIASDESDVLIARTSDGTTVGYSLVHHRPPTDPDVAAVVVETPSSELSKMYVLPDHHSRGRTDPPAQLLMRAAIETARDRGSVLVWLGVNQENVRAQRFYTKMGFERAGVKTFDLNGSIEHDFILTRRL</sequence>
<comment type="caution">
    <text evidence="4">The sequence shown here is derived from an EMBL/GenBank/DDBJ whole genome shotgun (WGS) entry which is preliminary data.</text>
</comment>
<dbReference type="Gene3D" id="3.40.630.30">
    <property type="match status" value="1"/>
</dbReference>
<dbReference type="Proteomes" id="UP000037247">
    <property type="component" value="Unassembled WGS sequence"/>
</dbReference>
<dbReference type="EMBL" id="LDTZ01000013">
    <property type="protein sequence ID" value="KNA93415.1"/>
    <property type="molecule type" value="Genomic_DNA"/>
</dbReference>
<feature type="domain" description="N-acetyltransferase" evidence="3">
    <location>
        <begin position="23"/>
        <end position="180"/>
    </location>
</feature>
<evidence type="ECO:0000259" key="3">
    <source>
        <dbReference type="PROSITE" id="PS51186"/>
    </source>
</evidence>